<comment type="caution">
    <text evidence="1">The sequence shown here is derived from an EMBL/GenBank/DDBJ whole genome shotgun (WGS) entry which is preliminary data.</text>
</comment>
<reference evidence="1 2" key="1">
    <citation type="journal article" date="2019" name="Syst. Appl. Microbiol.">
        <title>Polyphasic characterization of two novel Lactobacillus spp. isolated from blown salami packages: Description of Lactobacillus halodurans sp. nov. and Lactobacillus salsicarnum sp. nov.</title>
        <authorList>
            <person name="Schuster J.A."/>
            <person name="Klingl A."/>
            <person name="Vogel R.F."/>
            <person name="Ehrmann M.A."/>
        </authorList>
    </citation>
    <scope>NUCLEOTIDE SEQUENCE [LARGE SCALE GENOMIC DNA]</scope>
    <source>
        <strain evidence="1 2">TMW 1.2098</strain>
    </source>
</reference>
<dbReference type="RefSeq" id="WP_125704863.1">
    <property type="nucleotide sequence ID" value="NZ_JBHTOO010000023.1"/>
</dbReference>
<gene>
    <name evidence="1" type="ORF">FHL03_03800</name>
</gene>
<organism evidence="1 2">
    <name type="scientific">Companilactobacillus mishanensis</name>
    <dbReference type="NCBI Taxonomy" id="2486008"/>
    <lineage>
        <taxon>Bacteria</taxon>
        <taxon>Bacillati</taxon>
        <taxon>Bacillota</taxon>
        <taxon>Bacilli</taxon>
        <taxon>Lactobacillales</taxon>
        <taxon>Lactobacillaceae</taxon>
        <taxon>Companilactobacillus</taxon>
    </lineage>
</organism>
<name>A0ABW9P5V6_9LACO</name>
<keyword evidence="2" id="KW-1185">Reference proteome</keyword>
<sequence length="100" mass="11365">MTEKNNQLDEVKALIKKLYNSTTNEELRTPLLKAYNRLEDGADVGDIAAHAASAVNYLRKADNLTLSSEQEDTWRQLRDMGTADVLYHDPKNNLLNLDEM</sequence>
<evidence type="ECO:0000313" key="2">
    <source>
        <dbReference type="Proteomes" id="UP000436655"/>
    </source>
</evidence>
<dbReference type="InterPro" id="IPR015046">
    <property type="entry name" value="LciA_Immunity-like"/>
</dbReference>
<evidence type="ECO:0000313" key="1">
    <source>
        <dbReference type="EMBL" id="MQS44606.1"/>
    </source>
</evidence>
<accession>A0ABW9P5V6</accession>
<dbReference type="Pfam" id="PF08951">
    <property type="entry name" value="EntA_Immun"/>
    <property type="match status" value="1"/>
</dbReference>
<dbReference type="EMBL" id="VDFN01000002">
    <property type="protein sequence ID" value="MQS44606.1"/>
    <property type="molecule type" value="Genomic_DNA"/>
</dbReference>
<proteinExistence type="predicted"/>
<dbReference type="Proteomes" id="UP000436655">
    <property type="component" value="Unassembled WGS sequence"/>
</dbReference>
<protein>
    <submittedName>
        <fullName evidence="1">Bacteriocin immunity protein</fullName>
    </submittedName>
</protein>